<evidence type="ECO:0000256" key="3">
    <source>
        <dbReference type="ARBA" id="ARBA00022552"/>
    </source>
</evidence>
<dbReference type="EC" id="2.1.1.199" evidence="7"/>
<dbReference type="PANTHER" id="PTHR11265:SF0">
    <property type="entry name" value="12S RRNA N4-METHYLCYTIDINE METHYLTRANSFERASE"/>
    <property type="match status" value="1"/>
</dbReference>
<keyword evidence="4 7" id="KW-0489">Methyltransferase</keyword>
<dbReference type="InterPro" id="IPR002903">
    <property type="entry name" value="RsmH"/>
</dbReference>
<organism evidence="8 9">
    <name type="scientific">Spiroplasma kunkelii CR2-3x</name>
    <dbReference type="NCBI Taxonomy" id="273035"/>
    <lineage>
        <taxon>Bacteria</taxon>
        <taxon>Bacillati</taxon>
        <taxon>Mycoplasmatota</taxon>
        <taxon>Mollicutes</taxon>
        <taxon>Entomoplasmatales</taxon>
        <taxon>Spiroplasmataceae</taxon>
        <taxon>Spiroplasma</taxon>
    </lineage>
</organism>
<keyword evidence="6 7" id="KW-0949">S-adenosyl-L-methionine</keyword>
<feature type="binding site" evidence="7">
    <location>
        <position position="101"/>
    </location>
    <ligand>
        <name>S-adenosyl-L-methionine</name>
        <dbReference type="ChEBI" id="CHEBI:59789"/>
    </ligand>
</feature>
<dbReference type="EMBL" id="CP010899">
    <property type="protein sequence ID" value="ALA97549.1"/>
    <property type="molecule type" value="Genomic_DNA"/>
</dbReference>
<dbReference type="GO" id="GO:0005737">
    <property type="term" value="C:cytoplasm"/>
    <property type="evidence" value="ECO:0007669"/>
    <property type="project" value="UniProtKB-SubCell"/>
</dbReference>
<evidence type="ECO:0000256" key="7">
    <source>
        <dbReference type="HAMAP-Rule" id="MF_01007"/>
    </source>
</evidence>
<keyword evidence="2 7" id="KW-0963">Cytoplasm</keyword>
<dbReference type="PANTHER" id="PTHR11265">
    <property type="entry name" value="S-ADENOSYL-METHYLTRANSFERASE MRAW"/>
    <property type="match status" value="1"/>
</dbReference>
<keyword evidence="3 7" id="KW-0698">rRNA processing</keyword>
<dbReference type="InterPro" id="IPR029063">
    <property type="entry name" value="SAM-dependent_MTases_sf"/>
</dbReference>
<comment type="catalytic activity">
    <reaction evidence="7">
        <text>cytidine(1402) in 16S rRNA + S-adenosyl-L-methionine = N(4)-methylcytidine(1402) in 16S rRNA + S-adenosyl-L-homocysteine + H(+)</text>
        <dbReference type="Rhea" id="RHEA:42928"/>
        <dbReference type="Rhea" id="RHEA-COMP:10286"/>
        <dbReference type="Rhea" id="RHEA-COMP:10287"/>
        <dbReference type="ChEBI" id="CHEBI:15378"/>
        <dbReference type="ChEBI" id="CHEBI:57856"/>
        <dbReference type="ChEBI" id="CHEBI:59789"/>
        <dbReference type="ChEBI" id="CHEBI:74506"/>
        <dbReference type="ChEBI" id="CHEBI:82748"/>
        <dbReference type="EC" id="2.1.1.199"/>
    </reaction>
</comment>
<evidence type="ECO:0000313" key="9">
    <source>
        <dbReference type="Proteomes" id="UP000062963"/>
    </source>
</evidence>
<name>A0A0K2JG31_SPIKU</name>
<feature type="binding site" evidence="7">
    <location>
        <position position="52"/>
    </location>
    <ligand>
        <name>S-adenosyl-L-methionine</name>
        <dbReference type="ChEBI" id="CHEBI:59789"/>
    </ligand>
</feature>
<accession>A0A0K2JG31</accession>
<dbReference type="NCBIfam" id="TIGR00006">
    <property type="entry name" value="16S rRNA (cytosine(1402)-N(4))-methyltransferase RsmH"/>
    <property type="match status" value="1"/>
</dbReference>
<keyword evidence="5 7" id="KW-0808">Transferase</keyword>
<dbReference type="GO" id="GO:0071424">
    <property type="term" value="F:rRNA (cytosine-N4-)-methyltransferase activity"/>
    <property type="evidence" value="ECO:0007669"/>
    <property type="project" value="UniProtKB-UniRule"/>
</dbReference>
<evidence type="ECO:0000256" key="4">
    <source>
        <dbReference type="ARBA" id="ARBA00022603"/>
    </source>
</evidence>
<dbReference type="PIRSF" id="PIRSF004486">
    <property type="entry name" value="MraW"/>
    <property type="match status" value="1"/>
</dbReference>
<comment type="function">
    <text evidence="7">Specifically methylates the N4 position of cytidine in position 1402 (C1402) of 16S rRNA.</text>
</comment>
<dbReference type="GO" id="GO:0070475">
    <property type="term" value="P:rRNA base methylation"/>
    <property type="evidence" value="ECO:0007669"/>
    <property type="project" value="UniProtKB-UniRule"/>
</dbReference>
<dbReference type="SMR" id="A0A0K2JG31"/>
<dbReference type="STRING" id="273035.SKUN_00656"/>
<dbReference type="AlphaFoldDB" id="A0A0K2JG31"/>
<feature type="binding site" evidence="7">
    <location>
        <begin position="33"/>
        <end position="35"/>
    </location>
    <ligand>
        <name>S-adenosyl-L-methionine</name>
        <dbReference type="ChEBI" id="CHEBI:59789"/>
    </ligand>
</feature>
<dbReference type="Gene3D" id="3.40.50.150">
    <property type="entry name" value="Vaccinia Virus protein VP39"/>
    <property type="match status" value="1"/>
</dbReference>
<proteinExistence type="inferred from homology"/>
<feature type="binding site" evidence="7">
    <location>
        <position position="80"/>
    </location>
    <ligand>
        <name>S-adenosyl-L-methionine</name>
        <dbReference type="ChEBI" id="CHEBI:59789"/>
    </ligand>
</feature>
<dbReference type="KEGG" id="skn:SKUN_00656"/>
<dbReference type="SUPFAM" id="SSF53335">
    <property type="entry name" value="S-adenosyl-L-methionine-dependent methyltransferases"/>
    <property type="match status" value="1"/>
</dbReference>
<evidence type="ECO:0000256" key="1">
    <source>
        <dbReference type="ARBA" id="ARBA00010396"/>
    </source>
</evidence>
<dbReference type="Pfam" id="PF01795">
    <property type="entry name" value="Methyltransf_5"/>
    <property type="match status" value="1"/>
</dbReference>
<dbReference type="Proteomes" id="UP000062963">
    <property type="component" value="Chromosome"/>
</dbReference>
<feature type="binding site" evidence="7">
    <location>
        <position position="108"/>
    </location>
    <ligand>
        <name>S-adenosyl-L-methionine</name>
        <dbReference type="ChEBI" id="CHEBI:59789"/>
    </ligand>
</feature>
<evidence type="ECO:0000256" key="6">
    <source>
        <dbReference type="ARBA" id="ARBA00022691"/>
    </source>
</evidence>
<keyword evidence="9" id="KW-1185">Reference proteome</keyword>
<dbReference type="HAMAP" id="MF_01007">
    <property type="entry name" value="16SrRNA_methyltr_H"/>
    <property type="match status" value="1"/>
</dbReference>
<evidence type="ECO:0000313" key="8">
    <source>
        <dbReference type="EMBL" id="ALA97549.1"/>
    </source>
</evidence>
<comment type="similarity">
    <text evidence="1 7">Belongs to the methyltransferase superfamily. RsmH family.</text>
</comment>
<reference evidence="8 9" key="1">
    <citation type="journal article" date="2015" name="Genome Announc.">
        <title>Complete Genome Sequence of Spiroplasma kunkelii Strain CR2-3x, Causal Agent of Corn Stunt Disease in Zea mays L.</title>
        <authorList>
            <person name="Davis R.E."/>
            <person name="Shao J."/>
            <person name="Dally E.L."/>
            <person name="Zhao Y."/>
            <person name="Gasparich G.E."/>
            <person name="Gaynor B.J."/>
            <person name="Athey J.C."/>
            <person name="Harrison N.A."/>
            <person name="Donofrio N."/>
        </authorList>
    </citation>
    <scope>NUCLEOTIDE SEQUENCE [LARGE SCALE GENOMIC DNA]</scope>
    <source>
        <strain evidence="8 9">CR2-3x</strain>
    </source>
</reference>
<evidence type="ECO:0000256" key="5">
    <source>
        <dbReference type="ARBA" id="ARBA00022679"/>
    </source>
</evidence>
<gene>
    <name evidence="8" type="primary">smtA</name>
    <name evidence="7" type="synonym">rsmH</name>
    <name evidence="8" type="ORF">SKUN_00656</name>
</gene>
<dbReference type="SUPFAM" id="SSF81799">
    <property type="entry name" value="Putative methyltransferase TM0872, insert domain"/>
    <property type="match status" value="1"/>
</dbReference>
<evidence type="ECO:0000256" key="2">
    <source>
        <dbReference type="ARBA" id="ARBA00022490"/>
    </source>
</evidence>
<sequence>MEFKHQTVLLQEAISGLNVQNNGIYVDCTLGRAGHSLEILKHLPNGKLYCFEQDEAAIVVSEEILQKSKYRNYEIIKNNFVNLAAELQLRNVKAVNGILYDLGVSSPQLDDDKRGFSYRYDSPLDMRMNQHQGLTAKTVVNTYSQEALVKLFQDYGEEPFAKVIAKTIVIARNEQEIVTTFHLVEIIKKSLPQKILKKAKHPAKRVFQALRIEVNQELFVLQESLRQATTLLAVHGRLVVISFHSLEDRIVKKYFQSLTKDPNYEINQQLPAISYFESDYHIITKKVIVSSVTEQTNNHRSRSAKLRILERVK</sequence>
<dbReference type="FunFam" id="1.10.150.170:FF:000003">
    <property type="entry name" value="Ribosomal RNA small subunit methyltransferase H"/>
    <property type="match status" value="1"/>
</dbReference>
<comment type="subcellular location">
    <subcellularLocation>
        <location evidence="7">Cytoplasm</location>
    </subcellularLocation>
</comment>
<dbReference type="PATRIC" id="fig|273035.7.peg.788"/>
<dbReference type="InterPro" id="IPR023397">
    <property type="entry name" value="SAM-dep_MeTrfase_MraW_recog"/>
</dbReference>
<dbReference type="OrthoDB" id="9806637at2"/>
<dbReference type="RefSeq" id="WP_053390800.1">
    <property type="nucleotide sequence ID" value="NZ_CP010899.1"/>
</dbReference>
<dbReference type="Gene3D" id="1.10.150.170">
    <property type="entry name" value="Putative methyltransferase TM0872, insert domain"/>
    <property type="match status" value="1"/>
</dbReference>
<protein>
    <recommendedName>
        <fullName evidence="7">Ribosomal RNA small subunit methyltransferase H</fullName>
        <ecNumber evidence="7">2.1.1.199</ecNumber>
    </recommendedName>
    <alternativeName>
        <fullName evidence="7">16S rRNA m(4)C1402 methyltransferase</fullName>
    </alternativeName>
    <alternativeName>
        <fullName evidence="7">rRNA (cytosine-N(4)-)-methyltransferase RsmH</fullName>
    </alternativeName>
</protein>